<proteinExistence type="predicted"/>
<dbReference type="RefSeq" id="WP_146534524.1">
    <property type="nucleotide sequence ID" value="NZ_SJPX01000003.1"/>
</dbReference>
<dbReference type="InterPro" id="IPR018391">
    <property type="entry name" value="PQQ_b-propeller_rpt"/>
</dbReference>
<comment type="caution">
    <text evidence="3">The sequence shown here is derived from an EMBL/GenBank/DDBJ whole genome shotgun (WGS) entry which is preliminary data.</text>
</comment>
<dbReference type="EMBL" id="SJPX01000003">
    <property type="protein sequence ID" value="TWU51096.1"/>
    <property type="molecule type" value="Genomic_DNA"/>
</dbReference>
<keyword evidence="4" id="KW-1185">Reference proteome</keyword>
<dbReference type="OrthoDB" id="244732at2"/>
<dbReference type="PANTHER" id="PTHR34512:SF30">
    <property type="entry name" value="OUTER MEMBRANE PROTEIN ASSEMBLY FACTOR BAMB"/>
    <property type="match status" value="1"/>
</dbReference>
<dbReference type="InterPro" id="IPR002372">
    <property type="entry name" value="PQQ_rpt_dom"/>
</dbReference>
<name>A0A5C6EU12_9BACT</name>
<keyword evidence="1" id="KW-0732">Signal</keyword>
<feature type="chain" id="PRO_5023030151" evidence="1">
    <location>
        <begin position="28"/>
        <end position="429"/>
    </location>
</feature>
<organism evidence="3 4">
    <name type="scientific">Rubripirellula reticaptiva</name>
    <dbReference type="NCBI Taxonomy" id="2528013"/>
    <lineage>
        <taxon>Bacteria</taxon>
        <taxon>Pseudomonadati</taxon>
        <taxon>Planctomycetota</taxon>
        <taxon>Planctomycetia</taxon>
        <taxon>Pirellulales</taxon>
        <taxon>Pirellulaceae</taxon>
        <taxon>Rubripirellula</taxon>
    </lineage>
</organism>
<dbReference type="InterPro" id="IPR015943">
    <property type="entry name" value="WD40/YVTN_repeat-like_dom_sf"/>
</dbReference>
<feature type="domain" description="Pyrrolo-quinoline quinone repeat" evidence="2">
    <location>
        <begin position="94"/>
        <end position="353"/>
    </location>
</feature>
<evidence type="ECO:0000313" key="4">
    <source>
        <dbReference type="Proteomes" id="UP000317977"/>
    </source>
</evidence>
<evidence type="ECO:0000313" key="3">
    <source>
        <dbReference type="EMBL" id="TWU51096.1"/>
    </source>
</evidence>
<dbReference type="SUPFAM" id="SSF50998">
    <property type="entry name" value="Quinoprotein alcohol dehydrogenase-like"/>
    <property type="match status" value="1"/>
</dbReference>
<dbReference type="PANTHER" id="PTHR34512">
    <property type="entry name" value="CELL SURFACE PROTEIN"/>
    <property type="match status" value="1"/>
</dbReference>
<accession>A0A5C6EU12</accession>
<reference evidence="3 4" key="1">
    <citation type="submission" date="2019-02" db="EMBL/GenBank/DDBJ databases">
        <title>Deep-cultivation of Planctomycetes and their phenomic and genomic characterization uncovers novel biology.</title>
        <authorList>
            <person name="Wiegand S."/>
            <person name="Jogler M."/>
            <person name="Boedeker C."/>
            <person name="Pinto D."/>
            <person name="Vollmers J."/>
            <person name="Rivas-Marin E."/>
            <person name="Kohn T."/>
            <person name="Peeters S.H."/>
            <person name="Heuer A."/>
            <person name="Rast P."/>
            <person name="Oberbeckmann S."/>
            <person name="Bunk B."/>
            <person name="Jeske O."/>
            <person name="Meyerdierks A."/>
            <person name="Storesund J.E."/>
            <person name="Kallscheuer N."/>
            <person name="Luecker S."/>
            <person name="Lage O.M."/>
            <person name="Pohl T."/>
            <person name="Merkel B.J."/>
            <person name="Hornburger P."/>
            <person name="Mueller R.-W."/>
            <person name="Bruemmer F."/>
            <person name="Labrenz M."/>
            <person name="Spormann A.M."/>
            <person name="Op Den Camp H."/>
            <person name="Overmann J."/>
            <person name="Amann R."/>
            <person name="Jetten M.S.M."/>
            <person name="Mascher T."/>
            <person name="Medema M.H."/>
            <person name="Devos D.P."/>
            <person name="Kaster A.-K."/>
            <person name="Ovreas L."/>
            <person name="Rohde M."/>
            <person name="Galperin M.Y."/>
            <person name="Jogler C."/>
        </authorList>
    </citation>
    <scope>NUCLEOTIDE SEQUENCE [LARGE SCALE GENOMIC DNA]</scope>
    <source>
        <strain evidence="3 4">Poly59</strain>
    </source>
</reference>
<feature type="signal peptide" evidence="1">
    <location>
        <begin position="1"/>
        <end position="27"/>
    </location>
</feature>
<dbReference type="Pfam" id="PF13360">
    <property type="entry name" value="PQQ_2"/>
    <property type="match status" value="1"/>
</dbReference>
<dbReference type="Gene3D" id="2.130.10.10">
    <property type="entry name" value="YVTN repeat-like/Quinoprotein amine dehydrogenase"/>
    <property type="match status" value="2"/>
</dbReference>
<dbReference type="InterPro" id="IPR011047">
    <property type="entry name" value="Quinoprotein_ADH-like_sf"/>
</dbReference>
<gene>
    <name evidence="3" type="ORF">Poly59_26850</name>
</gene>
<sequence precursor="true">MKSLCLNRVLLSVLIGAVSLCGRRALADSPSQWNRFHGDNGQGYVADGTLPAAWDASDYTWTRKLGSRDVSSPIVVGDSVMLLVSHPEKQKIAVEALDLASGKLKWSKSFDQVPHHLHTRNTLAASTPAGDDEFIFAAWSDPMHTILKCFDHDGNVVWSRDFGTWQSQHGFGTSPVIIGDLVVLLNSQQAEQLKEGQQAGVSRMIALDRESGQTVWESPLTTTRSCYGVPAVYEKDGEVNQIIASNSGNGLFAIDPASGKMLWSIPVFSQRSCSTPIVVGDVAIGSHGSGGGGNELVAVRIPATKDAQPEELYRIIRNAPYVPTPVVKGDRLFMVDDRGIAQCVKAETGEVVWFKRIGGNFGASPIIIGDTMLMISLEGKATLVAADDEFKKLGEVDLGGPVGATPAFVDGNLLLRVDDELRCLGAKRL</sequence>
<protein>
    <submittedName>
        <fullName evidence="3">Outer membrane biogenesis protein BamB</fullName>
    </submittedName>
</protein>
<evidence type="ECO:0000259" key="2">
    <source>
        <dbReference type="Pfam" id="PF13360"/>
    </source>
</evidence>
<dbReference type="Proteomes" id="UP000317977">
    <property type="component" value="Unassembled WGS sequence"/>
</dbReference>
<dbReference type="AlphaFoldDB" id="A0A5C6EU12"/>
<evidence type="ECO:0000256" key="1">
    <source>
        <dbReference type="SAM" id="SignalP"/>
    </source>
</evidence>
<dbReference type="SMART" id="SM00564">
    <property type="entry name" value="PQQ"/>
    <property type="match status" value="4"/>
</dbReference>